<dbReference type="PANTHER" id="PTHR14154">
    <property type="entry name" value="UPF0041 BRAIN PROTEIN 44-RELATED"/>
    <property type="match status" value="1"/>
</dbReference>
<evidence type="ECO:0000256" key="1">
    <source>
        <dbReference type="ARBA" id="ARBA00004448"/>
    </source>
</evidence>
<keyword evidence="8" id="KW-0472">Membrane</keyword>
<comment type="function">
    <text evidence="9">Mediates the uptake of pyruvate into mitochondria.</text>
</comment>
<dbReference type="GO" id="GO:0005743">
    <property type="term" value="C:mitochondrial inner membrane"/>
    <property type="evidence" value="ECO:0007669"/>
    <property type="project" value="UniProtKB-SubCell"/>
</dbReference>
<keyword evidence="11" id="KW-1185">Reference proteome</keyword>
<protein>
    <recommendedName>
        <fullName evidence="9">Mitochondrial pyruvate carrier</fullName>
    </recommendedName>
</protein>
<comment type="caution">
    <text evidence="10">The sequence shown here is derived from an EMBL/GenBank/DDBJ whole genome shotgun (WGS) entry which is preliminary data.</text>
</comment>
<evidence type="ECO:0000256" key="5">
    <source>
        <dbReference type="ARBA" id="ARBA00022792"/>
    </source>
</evidence>
<keyword evidence="7 9" id="KW-0496">Mitochondrion</keyword>
<evidence type="ECO:0000256" key="7">
    <source>
        <dbReference type="ARBA" id="ARBA00023128"/>
    </source>
</evidence>
<evidence type="ECO:0000313" key="11">
    <source>
        <dbReference type="Proteomes" id="UP001162131"/>
    </source>
</evidence>
<comment type="subcellular location">
    <subcellularLocation>
        <location evidence="1 9">Mitochondrion inner membrane</location>
        <topology evidence="1 9">Multi-pass membrane protein</topology>
    </subcellularLocation>
</comment>
<evidence type="ECO:0000313" key="10">
    <source>
        <dbReference type="EMBL" id="CAG9314121.1"/>
    </source>
</evidence>
<evidence type="ECO:0000256" key="4">
    <source>
        <dbReference type="ARBA" id="ARBA00022692"/>
    </source>
</evidence>
<reference evidence="10" key="1">
    <citation type="submission" date="2021-09" db="EMBL/GenBank/DDBJ databases">
        <authorList>
            <consortium name="AG Swart"/>
            <person name="Singh M."/>
            <person name="Singh A."/>
            <person name="Seah K."/>
            <person name="Emmerich C."/>
        </authorList>
    </citation>
    <scope>NUCLEOTIDE SEQUENCE</scope>
    <source>
        <strain evidence="10">ATCC30299</strain>
    </source>
</reference>
<comment type="similarity">
    <text evidence="2 9">Belongs to the mitochondrial pyruvate carrier (MPC) (TC 2.A.105) family.</text>
</comment>
<keyword evidence="3 9" id="KW-0813">Transport</keyword>
<name>A0AAU9IK37_9CILI</name>
<dbReference type="InterPro" id="IPR005336">
    <property type="entry name" value="MPC"/>
</dbReference>
<keyword evidence="4" id="KW-0812">Transmembrane</keyword>
<keyword evidence="5 9" id="KW-0999">Mitochondrion inner membrane</keyword>
<organism evidence="10 11">
    <name type="scientific">Blepharisma stoltei</name>
    <dbReference type="NCBI Taxonomy" id="1481888"/>
    <lineage>
        <taxon>Eukaryota</taxon>
        <taxon>Sar</taxon>
        <taxon>Alveolata</taxon>
        <taxon>Ciliophora</taxon>
        <taxon>Postciliodesmatophora</taxon>
        <taxon>Heterotrichea</taxon>
        <taxon>Heterotrichida</taxon>
        <taxon>Blepharismidae</taxon>
        <taxon>Blepharisma</taxon>
    </lineage>
</organism>
<evidence type="ECO:0000256" key="2">
    <source>
        <dbReference type="ARBA" id="ARBA00006416"/>
    </source>
</evidence>
<evidence type="ECO:0000256" key="3">
    <source>
        <dbReference type="ARBA" id="ARBA00022448"/>
    </source>
</evidence>
<proteinExistence type="inferred from homology"/>
<evidence type="ECO:0000256" key="6">
    <source>
        <dbReference type="ARBA" id="ARBA00022989"/>
    </source>
</evidence>
<dbReference type="Proteomes" id="UP001162131">
    <property type="component" value="Unassembled WGS sequence"/>
</dbReference>
<evidence type="ECO:0000256" key="8">
    <source>
        <dbReference type="ARBA" id="ARBA00023136"/>
    </source>
</evidence>
<sequence length="120" mass="13585">MVGGLVPKFQTYVLNSFSWPPMMRKLLIHPAGPFTIHFWCPWAKWAIVVANIADLKVPAENISTVQQGVIMLTGLVWTRYSTQVKPFNVNLMLVNFFMACSAIYQISRKLRLNNSKPSSA</sequence>
<accession>A0AAU9IK37</accession>
<dbReference type="EMBL" id="CAJZBQ010000011">
    <property type="protein sequence ID" value="CAG9314121.1"/>
    <property type="molecule type" value="Genomic_DNA"/>
</dbReference>
<dbReference type="Pfam" id="PF03650">
    <property type="entry name" value="MPC"/>
    <property type="match status" value="1"/>
</dbReference>
<dbReference type="GO" id="GO:0006850">
    <property type="term" value="P:pyruvate import into mitochondria"/>
    <property type="evidence" value="ECO:0007669"/>
    <property type="project" value="InterPro"/>
</dbReference>
<keyword evidence="6" id="KW-1133">Transmembrane helix</keyword>
<gene>
    <name evidence="10" type="ORF">BSTOLATCC_MIC9918</name>
</gene>
<evidence type="ECO:0000256" key="9">
    <source>
        <dbReference type="RuleBase" id="RU363100"/>
    </source>
</evidence>
<dbReference type="AlphaFoldDB" id="A0AAU9IK37"/>